<protein>
    <submittedName>
        <fullName evidence="2">Putative LAGLIDADG homing endonuclease</fullName>
    </submittedName>
</protein>
<dbReference type="PANTHER" id="PTHR36181">
    <property type="entry name" value="INTRON-ENCODED ENDONUCLEASE AI3-RELATED"/>
    <property type="match status" value="1"/>
</dbReference>
<keyword evidence="2" id="KW-0540">Nuclease</keyword>
<dbReference type="Pfam" id="PF00961">
    <property type="entry name" value="LAGLIDADG_1"/>
    <property type="match status" value="1"/>
</dbReference>
<evidence type="ECO:0000259" key="1">
    <source>
        <dbReference type="Pfam" id="PF00961"/>
    </source>
</evidence>
<feature type="domain" description="Homing endonuclease LAGLIDADG" evidence="1">
    <location>
        <begin position="142"/>
        <end position="238"/>
    </location>
</feature>
<reference evidence="2" key="1">
    <citation type="journal article" date="2016" name="Genome Biol. Evol.">
        <title>Mitochondrion-to-Chloroplast DNA Transfers and Intragenomic Proliferation of Chloroplast Group II Introns in Gloeotilopsis Green Algae (Ulotrichales, Ulvophyceae).</title>
        <authorList>
            <person name="Turmel M."/>
            <person name="Otis C."/>
            <person name="Lemieux C."/>
        </authorList>
    </citation>
    <scope>NUCLEOTIDE SEQUENCE</scope>
</reference>
<dbReference type="InterPro" id="IPR027434">
    <property type="entry name" value="Homing_endonucl"/>
</dbReference>
<dbReference type="Gene3D" id="3.10.28.10">
    <property type="entry name" value="Homing endonucleases"/>
    <property type="match status" value="2"/>
</dbReference>
<dbReference type="InterPro" id="IPR051289">
    <property type="entry name" value="LAGLIDADG_Endonuclease"/>
</dbReference>
<name>A0A1B2RZ06_9CHLO</name>
<dbReference type="EMBL" id="KX306823">
    <property type="protein sequence ID" value="AOC61560.1"/>
    <property type="molecule type" value="Genomic_DNA"/>
</dbReference>
<sequence length="297" mass="34246">MKEKYCISTFAPKALKPQTKEEFGYFLAGLIDADGHISKAGYVQVDFHANDKSVAYLLQKVIGCGKIMQEREKLSLRYRCTSITGLVFICDLLRHKLKHLNKIDQFNTRLVPLLKKHSLTTENINCEPTLYTEYNLFENHWLAGFIQGDGSLAIIQTKLSSSRFLSTRLFVSISQKKSNLLNLIQSFIGGCVGYRKSQDTYYYTSSSFTNAVKLISYLDKYQLMGNKLTQYWIWRKAYLLVQAKKHLTAEGEAKIAFLKANLAQLRKAKLENLSEKDLQYRLQAKKKRKLLRMLKKV</sequence>
<proteinExistence type="predicted"/>
<gene>
    <name evidence="2" type="primary">orf297</name>
</gene>
<dbReference type="SUPFAM" id="SSF55608">
    <property type="entry name" value="Homing endonucleases"/>
    <property type="match status" value="2"/>
</dbReference>
<geneLocation type="mitochondrion" evidence="2"/>
<evidence type="ECO:0000313" key="2">
    <source>
        <dbReference type="EMBL" id="AOC61560.1"/>
    </source>
</evidence>
<organism evidence="2">
    <name type="scientific">Gloeotilopsis planctonica</name>
    <dbReference type="NCBI Taxonomy" id="34157"/>
    <lineage>
        <taxon>Eukaryota</taxon>
        <taxon>Viridiplantae</taxon>
        <taxon>Chlorophyta</taxon>
        <taxon>core chlorophytes</taxon>
        <taxon>Ulvophyceae</taxon>
        <taxon>OUU clade</taxon>
        <taxon>Ulotrichales</taxon>
        <taxon>Ulotrichaceae</taxon>
        <taxon>Gloeotilopsis</taxon>
    </lineage>
</organism>
<dbReference type="GO" id="GO:0005739">
    <property type="term" value="C:mitochondrion"/>
    <property type="evidence" value="ECO:0007669"/>
    <property type="project" value="UniProtKB-ARBA"/>
</dbReference>
<keyword evidence="2" id="KW-0255">Endonuclease</keyword>
<keyword evidence="2" id="KW-0378">Hydrolase</keyword>
<accession>A0A1B2RZ06</accession>
<dbReference type="PANTHER" id="PTHR36181:SF3">
    <property type="entry name" value="INTRON-ENCODED DNA ENDONUCLEASE AI5 BETA"/>
    <property type="match status" value="1"/>
</dbReference>
<dbReference type="GO" id="GO:0004519">
    <property type="term" value="F:endonuclease activity"/>
    <property type="evidence" value="ECO:0007669"/>
    <property type="project" value="UniProtKB-KW"/>
</dbReference>
<dbReference type="AlphaFoldDB" id="A0A1B2RZ06"/>
<keyword evidence="2" id="KW-0496">Mitochondrion</keyword>
<dbReference type="InterPro" id="IPR004860">
    <property type="entry name" value="LAGLIDADG_dom"/>
</dbReference>